<keyword evidence="2" id="KW-0732">Signal</keyword>
<proteinExistence type="predicted"/>
<reference evidence="3 4" key="1">
    <citation type="journal article" date="2023" name="Mol. Biol. Evol.">
        <title>Genomics of Secondarily Temperate Adaptation in the Only Non-Antarctic Icefish.</title>
        <authorList>
            <person name="Rivera-Colon A.G."/>
            <person name="Rayamajhi N."/>
            <person name="Minhas B.F."/>
            <person name="Madrigal G."/>
            <person name="Bilyk K.T."/>
            <person name="Yoon V."/>
            <person name="Hune M."/>
            <person name="Gregory S."/>
            <person name="Cheng C.H.C."/>
            <person name="Catchen J.M."/>
        </authorList>
    </citation>
    <scope>NUCLEOTIDE SEQUENCE [LARGE SCALE GENOMIC DNA]</scope>
    <source>
        <strain evidence="3">JC2023a</strain>
    </source>
</reference>
<dbReference type="Proteomes" id="UP001335648">
    <property type="component" value="Unassembled WGS sequence"/>
</dbReference>
<dbReference type="InterPro" id="IPR036179">
    <property type="entry name" value="Ig-like_dom_sf"/>
</dbReference>
<keyword evidence="1" id="KW-0472">Membrane</keyword>
<evidence type="ECO:0000256" key="1">
    <source>
        <dbReference type="SAM" id="Phobius"/>
    </source>
</evidence>
<evidence type="ECO:0008006" key="5">
    <source>
        <dbReference type="Google" id="ProtNLM"/>
    </source>
</evidence>
<evidence type="ECO:0000313" key="4">
    <source>
        <dbReference type="Proteomes" id="UP001335648"/>
    </source>
</evidence>
<dbReference type="AlphaFoldDB" id="A0AAN8C9U5"/>
<sequence>MIVVGFIMMSGIWMPFVPAAEVQYVHASLTEAQPVQGFQLNFRFSLEIMNRSLALKITNIEEGDLGLYYCIANVETALTVGRGTTLQVSSQGSSWSFFQHCMVVGFVLLVMVLAVCITHWKANFNRENTN</sequence>
<keyword evidence="1" id="KW-1133">Transmembrane helix</keyword>
<keyword evidence="4" id="KW-1185">Reference proteome</keyword>
<evidence type="ECO:0000313" key="3">
    <source>
        <dbReference type="EMBL" id="KAK5899981.1"/>
    </source>
</evidence>
<name>A0AAN8C9U5_9TELE</name>
<protein>
    <recommendedName>
        <fullName evidence="5">Immunoglobulin V-set domain-containing protein</fullName>
    </recommendedName>
</protein>
<feature type="signal peptide" evidence="2">
    <location>
        <begin position="1"/>
        <end position="19"/>
    </location>
</feature>
<feature type="chain" id="PRO_5042871698" description="Immunoglobulin V-set domain-containing protein" evidence="2">
    <location>
        <begin position="20"/>
        <end position="130"/>
    </location>
</feature>
<dbReference type="EMBL" id="JAULUE010002052">
    <property type="protein sequence ID" value="KAK5899981.1"/>
    <property type="molecule type" value="Genomic_DNA"/>
</dbReference>
<feature type="transmembrane region" description="Helical" evidence="1">
    <location>
        <begin position="97"/>
        <end position="120"/>
    </location>
</feature>
<dbReference type="InterPro" id="IPR013783">
    <property type="entry name" value="Ig-like_fold"/>
</dbReference>
<accession>A0AAN8C9U5</accession>
<keyword evidence="1" id="KW-0812">Transmembrane</keyword>
<dbReference type="SUPFAM" id="SSF48726">
    <property type="entry name" value="Immunoglobulin"/>
    <property type="match status" value="1"/>
</dbReference>
<dbReference type="Gene3D" id="2.60.40.10">
    <property type="entry name" value="Immunoglobulins"/>
    <property type="match status" value="1"/>
</dbReference>
<comment type="caution">
    <text evidence="3">The sequence shown here is derived from an EMBL/GenBank/DDBJ whole genome shotgun (WGS) entry which is preliminary data.</text>
</comment>
<gene>
    <name evidence="3" type="ORF">CesoFtcFv8_009399</name>
</gene>
<evidence type="ECO:0000256" key="2">
    <source>
        <dbReference type="SAM" id="SignalP"/>
    </source>
</evidence>
<organism evidence="3 4">
    <name type="scientific">Champsocephalus esox</name>
    <name type="common">pike icefish</name>
    <dbReference type="NCBI Taxonomy" id="159716"/>
    <lineage>
        <taxon>Eukaryota</taxon>
        <taxon>Metazoa</taxon>
        <taxon>Chordata</taxon>
        <taxon>Craniata</taxon>
        <taxon>Vertebrata</taxon>
        <taxon>Euteleostomi</taxon>
        <taxon>Actinopterygii</taxon>
        <taxon>Neopterygii</taxon>
        <taxon>Teleostei</taxon>
        <taxon>Neoteleostei</taxon>
        <taxon>Acanthomorphata</taxon>
        <taxon>Eupercaria</taxon>
        <taxon>Perciformes</taxon>
        <taxon>Notothenioidei</taxon>
        <taxon>Channichthyidae</taxon>
        <taxon>Champsocephalus</taxon>
    </lineage>
</organism>